<feature type="binding site" evidence="10">
    <location>
        <position position="78"/>
    </location>
    <ligand>
        <name>Mn(2+)</name>
        <dbReference type="ChEBI" id="CHEBI:29035"/>
        <label>2</label>
    </ligand>
</feature>
<dbReference type="GO" id="GO:0030145">
    <property type="term" value="F:manganese ion binding"/>
    <property type="evidence" value="ECO:0007669"/>
    <property type="project" value="UniProtKB-UniRule"/>
</dbReference>
<feature type="binding site" evidence="10">
    <location>
        <position position="166"/>
    </location>
    <ligand>
        <name>substrate</name>
    </ligand>
</feature>
<evidence type="ECO:0000256" key="1">
    <source>
        <dbReference type="ARBA" id="ARBA00022475"/>
    </source>
</evidence>
<protein>
    <recommendedName>
        <fullName evidence="10">UDP-2,3-diacylglucosamine hydrolase</fullName>
        <ecNumber evidence="10">3.6.1.54</ecNumber>
    </recommendedName>
    <alternativeName>
        <fullName evidence="10">UDP-2,3-diacylglucosamine diphosphatase</fullName>
    </alternativeName>
</protein>
<feature type="binding site" evidence="10">
    <location>
        <position position="40"/>
    </location>
    <ligand>
        <name>Mn(2+)</name>
        <dbReference type="ChEBI" id="CHEBI:29035"/>
        <label>1</label>
    </ligand>
</feature>
<dbReference type="PANTHER" id="PTHR34990">
    <property type="entry name" value="UDP-2,3-DIACYLGLUCOSAMINE HYDROLASE-RELATED"/>
    <property type="match status" value="1"/>
</dbReference>
<dbReference type="Pfam" id="PF00149">
    <property type="entry name" value="Metallophos"/>
    <property type="match status" value="1"/>
</dbReference>
<feature type="binding site" evidence="10">
    <location>
        <position position="159"/>
    </location>
    <ligand>
        <name>substrate</name>
    </ligand>
</feature>
<dbReference type="Gene3D" id="3.60.21.10">
    <property type="match status" value="1"/>
</dbReference>
<evidence type="ECO:0000256" key="8">
    <source>
        <dbReference type="ARBA" id="ARBA00023136"/>
    </source>
</evidence>
<keyword evidence="3 10" id="KW-0997">Cell inner membrane</keyword>
<keyword evidence="4 10" id="KW-0441">Lipid A biosynthesis</keyword>
<dbReference type="EC" id="3.6.1.54" evidence="10"/>
<keyword evidence="9 10" id="KW-0464">Manganese</keyword>
<dbReference type="InterPro" id="IPR043461">
    <property type="entry name" value="LpxH-like"/>
</dbReference>
<keyword evidence="1 10" id="KW-1003">Cell membrane</keyword>
<evidence type="ECO:0000313" key="13">
    <source>
        <dbReference type="Proteomes" id="UP001150830"/>
    </source>
</evidence>
<dbReference type="Proteomes" id="UP001150830">
    <property type="component" value="Unassembled WGS sequence"/>
</dbReference>
<feature type="binding site" evidence="10">
    <location>
        <begin position="78"/>
        <end position="79"/>
    </location>
    <ligand>
        <name>substrate</name>
    </ligand>
</feature>
<feature type="binding site" evidence="10">
    <location>
        <position position="113"/>
    </location>
    <ligand>
        <name>Mn(2+)</name>
        <dbReference type="ChEBI" id="CHEBI:29035"/>
        <label>2</label>
    </ligand>
</feature>
<feature type="binding site" evidence="10">
    <location>
        <position position="194"/>
    </location>
    <ligand>
        <name>Mn(2+)</name>
        <dbReference type="ChEBI" id="CHEBI:29035"/>
        <label>2</label>
    </ligand>
</feature>
<dbReference type="GO" id="GO:0019897">
    <property type="term" value="C:extrinsic component of plasma membrane"/>
    <property type="evidence" value="ECO:0007669"/>
    <property type="project" value="UniProtKB-UniRule"/>
</dbReference>
<name>A0A9X3EF75_9GAMM</name>
<keyword evidence="6 10" id="KW-0378">Hydrolase</keyword>
<dbReference type="GO" id="GO:0009245">
    <property type="term" value="P:lipid A biosynthetic process"/>
    <property type="evidence" value="ECO:0007669"/>
    <property type="project" value="UniProtKB-UniRule"/>
</dbReference>
<keyword evidence="7 10" id="KW-0443">Lipid metabolism</keyword>
<keyword evidence="5 10" id="KW-0479">Metal-binding</keyword>
<comment type="subcellular location">
    <subcellularLocation>
        <location evidence="10">Cell inner membrane</location>
        <topology evidence="10">Peripheral membrane protein</topology>
        <orientation evidence="10">Cytoplasmic side</orientation>
    </subcellularLocation>
</comment>
<proteinExistence type="inferred from homology"/>
<dbReference type="InterPro" id="IPR029052">
    <property type="entry name" value="Metallo-depent_PP-like"/>
</dbReference>
<reference evidence="12" key="1">
    <citation type="submission" date="2022-11" db="EMBL/GenBank/DDBJ databases">
        <title>Parathalassolutuus dongxingensis gen. nov., sp. nov., a novel member of family Oceanospirillaceae isolated from a coastal shrimp pond in Guangxi, China.</title>
        <authorList>
            <person name="Chen H."/>
        </authorList>
    </citation>
    <scope>NUCLEOTIDE SEQUENCE</scope>
    <source>
        <strain evidence="12">G-43</strain>
    </source>
</reference>
<gene>
    <name evidence="10" type="primary">lpxH</name>
    <name evidence="12" type="ORF">OUO13_14620</name>
</gene>
<comment type="caution">
    <text evidence="10">Lacks conserved residue(s) required for the propagation of feature annotation.</text>
</comment>
<dbReference type="RefSeq" id="WP_283174629.1">
    <property type="nucleotide sequence ID" value="NZ_JAPNOA010000055.1"/>
</dbReference>
<sequence length="241" mass="27602">MTVYFISDLHLEPSRPALADGFLRFINSLTDAEALYILGDFFEVWIGDDLQTPFTKLVEEALRGLSERGCKVYIMHGNRDFLLGQAFCQRAGASLIDEGTCLTLGNERILLLHGDSLCTADVEYIKMRGLFRSPTWQQQILSKTIEERIAFARQVRDESQRKGQMQSIEIMDVTQDEVVNVMQQADVHTLLHGHTHRPAVHHWQENGQSMTRMVLGDWSDQQGWMARWTSEDGLQLSEFEL</sequence>
<evidence type="ECO:0000256" key="4">
    <source>
        <dbReference type="ARBA" id="ARBA00022556"/>
    </source>
</evidence>
<keyword evidence="8 10" id="KW-0472">Membrane</keyword>
<evidence type="ECO:0000256" key="7">
    <source>
        <dbReference type="ARBA" id="ARBA00023098"/>
    </source>
</evidence>
<organism evidence="12 13">
    <name type="scientific">Parathalassolituus penaei</name>
    <dbReference type="NCBI Taxonomy" id="2997323"/>
    <lineage>
        <taxon>Bacteria</taxon>
        <taxon>Pseudomonadati</taxon>
        <taxon>Pseudomonadota</taxon>
        <taxon>Gammaproteobacteria</taxon>
        <taxon>Oceanospirillales</taxon>
        <taxon>Oceanospirillaceae</taxon>
        <taxon>Parathalassolituus</taxon>
    </lineage>
</organism>
<comment type="similarity">
    <text evidence="10">Belongs to the LpxH family.</text>
</comment>
<dbReference type="HAMAP" id="MF_00575">
    <property type="entry name" value="LpxH"/>
    <property type="match status" value="1"/>
</dbReference>
<evidence type="ECO:0000313" key="12">
    <source>
        <dbReference type="EMBL" id="MCY0966419.1"/>
    </source>
</evidence>
<dbReference type="NCBIfam" id="NF003743">
    <property type="entry name" value="PRK05340.1"/>
    <property type="match status" value="1"/>
</dbReference>
<evidence type="ECO:0000256" key="3">
    <source>
        <dbReference type="ARBA" id="ARBA00022519"/>
    </source>
</evidence>
<feature type="binding site" evidence="10">
    <location>
        <position position="196"/>
    </location>
    <ligand>
        <name>Mn(2+)</name>
        <dbReference type="ChEBI" id="CHEBI:29035"/>
        <label>1</label>
    </ligand>
</feature>
<keyword evidence="2 10" id="KW-0444">Lipid biosynthesis</keyword>
<feature type="binding site" evidence="10">
    <location>
        <position position="8"/>
    </location>
    <ligand>
        <name>Mn(2+)</name>
        <dbReference type="ChEBI" id="CHEBI:29035"/>
        <label>1</label>
    </ligand>
</feature>
<comment type="catalytic activity">
    <reaction evidence="10">
        <text>UDP-2-N,3-O-bis[(3R)-3-hydroxytetradecanoyl]-alpha-D-glucosamine + H2O = 2-N,3-O-bis[(3R)-3-hydroxytetradecanoyl]-alpha-D-glucosaminyl 1-phosphate + UMP + 2 H(+)</text>
        <dbReference type="Rhea" id="RHEA:25213"/>
        <dbReference type="ChEBI" id="CHEBI:15377"/>
        <dbReference type="ChEBI" id="CHEBI:15378"/>
        <dbReference type="ChEBI" id="CHEBI:57865"/>
        <dbReference type="ChEBI" id="CHEBI:57957"/>
        <dbReference type="ChEBI" id="CHEBI:78847"/>
        <dbReference type="EC" id="3.6.1.54"/>
    </reaction>
</comment>
<dbReference type="SUPFAM" id="SSF56300">
    <property type="entry name" value="Metallo-dependent phosphatases"/>
    <property type="match status" value="1"/>
</dbReference>
<comment type="pathway">
    <text evidence="10">Glycolipid biosynthesis; lipid IV(A) biosynthesis; lipid IV(A) from (3R)-3-hydroxytetradecanoyl-[acyl-carrier-protein] and UDP-N-acetyl-alpha-D-glucosamine: step 4/6.</text>
</comment>
<keyword evidence="13" id="KW-1185">Reference proteome</keyword>
<feature type="binding site" evidence="10">
    <location>
        <position position="40"/>
    </location>
    <ligand>
        <name>Mn(2+)</name>
        <dbReference type="ChEBI" id="CHEBI:29035"/>
        <label>2</label>
    </ligand>
</feature>
<feature type="binding site" evidence="10">
    <location>
        <position position="194"/>
    </location>
    <ligand>
        <name>substrate</name>
    </ligand>
</feature>
<feature type="binding site" evidence="10">
    <location>
        <position position="121"/>
    </location>
    <ligand>
        <name>substrate</name>
    </ligand>
</feature>
<comment type="cofactor">
    <cofactor evidence="10">
        <name>Mn(2+)</name>
        <dbReference type="ChEBI" id="CHEBI:29035"/>
    </cofactor>
    <text evidence="10">Binds 2 Mn(2+) ions per subunit in a binuclear metal center.</text>
</comment>
<dbReference type="EMBL" id="JAPNOA010000055">
    <property type="protein sequence ID" value="MCY0966419.1"/>
    <property type="molecule type" value="Genomic_DNA"/>
</dbReference>
<evidence type="ECO:0000256" key="9">
    <source>
        <dbReference type="ARBA" id="ARBA00023211"/>
    </source>
</evidence>
<evidence type="ECO:0000259" key="11">
    <source>
        <dbReference type="Pfam" id="PF00149"/>
    </source>
</evidence>
<evidence type="ECO:0000256" key="6">
    <source>
        <dbReference type="ARBA" id="ARBA00022801"/>
    </source>
</evidence>
<comment type="caution">
    <text evidence="12">The sequence shown here is derived from an EMBL/GenBank/DDBJ whole genome shotgun (WGS) entry which is preliminary data.</text>
</comment>
<dbReference type="GO" id="GO:0005737">
    <property type="term" value="C:cytoplasm"/>
    <property type="evidence" value="ECO:0007669"/>
    <property type="project" value="InterPro"/>
</dbReference>
<dbReference type="NCBIfam" id="TIGR01854">
    <property type="entry name" value="lipid_A_lpxH"/>
    <property type="match status" value="1"/>
</dbReference>
<dbReference type="CDD" id="cd07398">
    <property type="entry name" value="MPP_YbbF-LpxH"/>
    <property type="match status" value="1"/>
</dbReference>
<dbReference type="GO" id="GO:0008758">
    <property type="term" value="F:UDP-2,3-diacylglucosamine hydrolase activity"/>
    <property type="evidence" value="ECO:0007669"/>
    <property type="project" value="UniProtKB-UniRule"/>
</dbReference>
<dbReference type="InterPro" id="IPR010138">
    <property type="entry name" value="UDP-diacylglucosamine_Hdrlase"/>
</dbReference>
<accession>A0A9X3EF75</accession>
<comment type="function">
    <text evidence="10">Hydrolyzes the pyrophosphate bond of UDP-2,3-diacylglucosamine to yield 2,3-diacylglucosamine 1-phosphate (lipid X) and UMP by catalyzing the attack of water at the alpha-P atom. Involved in the biosynthesis of lipid A, a phosphorylated glycolipid that anchors the lipopolysaccharide to the outer membrane of the cell.</text>
</comment>
<evidence type="ECO:0000256" key="10">
    <source>
        <dbReference type="HAMAP-Rule" id="MF_00575"/>
    </source>
</evidence>
<feature type="domain" description="Calcineurin-like phosphoesterase" evidence="11">
    <location>
        <begin position="1"/>
        <end position="198"/>
    </location>
</feature>
<dbReference type="PANTHER" id="PTHR34990:SF1">
    <property type="entry name" value="UDP-2,3-DIACYLGLUCOSAMINE HYDROLASE"/>
    <property type="match status" value="1"/>
</dbReference>
<feature type="binding site" evidence="10">
    <location>
        <position position="10"/>
    </location>
    <ligand>
        <name>Mn(2+)</name>
        <dbReference type="ChEBI" id="CHEBI:29035"/>
        <label>1</label>
    </ligand>
</feature>
<evidence type="ECO:0000256" key="2">
    <source>
        <dbReference type="ARBA" id="ARBA00022516"/>
    </source>
</evidence>
<dbReference type="InterPro" id="IPR004843">
    <property type="entry name" value="Calcineurin-like_PHP"/>
</dbReference>
<evidence type="ECO:0000256" key="5">
    <source>
        <dbReference type="ARBA" id="ARBA00022723"/>
    </source>
</evidence>
<dbReference type="AlphaFoldDB" id="A0A9X3EF75"/>